<organism evidence="1 2">
    <name type="scientific">Bradyrhizobium elkanii</name>
    <dbReference type="NCBI Taxonomy" id="29448"/>
    <lineage>
        <taxon>Bacteria</taxon>
        <taxon>Pseudomonadati</taxon>
        <taxon>Pseudomonadota</taxon>
        <taxon>Alphaproteobacteria</taxon>
        <taxon>Hyphomicrobiales</taxon>
        <taxon>Nitrobacteraceae</taxon>
        <taxon>Bradyrhizobium</taxon>
    </lineage>
</organism>
<dbReference type="SUPFAM" id="SSF52402">
    <property type="entry name" value="Adenine nucleotide alpha hydrolases-like"/>
    <property type="match status" value="1"/>
</dbReference>
<dbReference type="Proteomes" id="UP001565471">
    <property type="component" value="Unassembled WGS sequence"/>
</dbReference>
<name>A0ABV4F664_BRAEL</name>
<evidence type="ECO:0000313" key="1">
    <source>
        <dbReference type="EMBL" id="MEY9318941.1"/>
    </source>
</evidence>
<evidence type="ECO:0000313" key="2">
    <source>
        <dbReference type="Proteomes" id="UP001565471"/>
    </source>
</evidence>
<comment type="caution">
    <text evidence="1">The sequence shown here is derived from an EMBL/GenBank/DDBJ whole genome shotgun (WGS) entry which is preliminary data.</text>
</comment>
<gene>
    <name evidence="1" type="ORF">ABIF29_005740</name>
</gene>
<dbReference type="RefSeq" id="WP_018272943.1">
    <property type="nucleotide sequence ID" value="NZ_BJNL01000013.1"/>
</dbReference>
<proteinExistence type="predicted"/>
<dbReference type="GeneID" id="99820240"/>
<sequence length="62" mass="6800">MSALKLRQDVMDELEFEPRVNAAHIGVVVTGGYGHSRLGEWMFGGMTRGLLQQAAICLLTSH</sequence>
<dbReference type="EMBL" id="JBGBZA010000002">
    <property type="protein sequence ID" value="MEY9318941.1"/>
    <property type="molecule type" value="Genomic_DNA"/>
</dbReference>
<reference evidence="1 2" key="1">
    <citation type="submission" date="2024-07" db="EMBL/GenBank/DDBJ databases">
        <title>Genomic Encyclopedia of Type Strains, Phase V (KMG-V): Genome sequencing to study the core and pangenomes of soil and plant-associated prokaryotes.</title>
        <authorList>
            <person name="Whitman W."/>
        </authorList>
    </citation>
    <scope>NUCLEOTIDE SEQUENCE [LARGE SCALE GENOMIC DNA]</scope>
    <source>
        <strain evidence="1 2">USDA 415</strain>
    </source>
</reference>
<protein>
    <submittedName>
        <fullName evidence="1">Nucleotide-binding universal stress UspA family protein</fullName>
    </submittedName>
</protein>
<keyword evidence="2" id="KW-1185">Reference proteome</keyword>
<accession>A0ABV4F664</accession>